<dbReference type="AlphaFoldDB" id="F3GPT2"/>
<dbReference type="InterPro" id="IPR006115">
    <property type="entry name" value="6PGDH_NADP-bd"/>
</dbReference>
<gene>
    <name evidence="2" type="ORF">PSYPI_44746</name>
</gene>
<feature type="non-terminal residue" evidence="2">
    <location>
        <position position="1"/>
    </location>
</feature>
<name>F3GPT2_PSESJ</name>
<accession>F3GPT2</accession>
<keyword evidence="3" id="KW-1185">Reference proteome</keyword>
<dbReference type="SUPFAM" id="SSF51735">
    <property type="entry name" value="NAD(P)-binding Rossmann-fold domains"/>
    <property type="match status" value="1"/>
</dbReference>
<dbReference type="Proteomes" id="UP000004986">
    <property type="component" value="Unassembled WGS sequence"/>
</dbReference>
<feature type="non-terminal residue" evidence="2">
    <location>
        <position position="62"/>
    </location>
</feature>
<evidence type="ECO:0000313" key="2">
    <source>
        <dbReference type="EMBL" id="EGH49085.1"/>
    </source>
</evidence>
<dbReference type="Pfam" id="PF03446">
    <property type="entry name" value="NAD_binding_2"/>
    <property type="match status" value="1"/>
</dbReference>
<sequence length="62" mass="6321">NKSVLVEFAELGAQVSDSPAQAAQGTELVITMLPAAAHVRSVYLNDDGVLKGISPGVPAVDC</sequence>
<evidence type="ECO:0000259" key="1">
    <source>
        <dbReference type="Pfam" id="PF03446"/>
    </source>
</evidence>
<evidence type="ECO:0000313" key="3">
    <source>
        <dbReference type="Proteomes" id="UP000004986"/>
    </source>
</evidence>
<dbReference type="GO" id="GO:0050661">
    <property type="term" value="F:NADP binding"/>
    <property type="evidence" value="ECO:0007669"/>
    <property type="project" value="InterPro"/>
</dbReference>
<proteinExistence type="predicted"/>
<dbReference type="InterPro" id="IPR036291">
    <property type="entry name" value="NAD(P)-bd_dom_sf"/>
</dbReference>
<dbReference type="EMBL" id="AEAI01003814">
    <property type="protein sequence ID" value="EGH49085.1"/>
    <property type="molecule type" value="Genomic_DNA"/>
</dbReference>
<organism evidence="2 3">
    <name type="scientific">Pseudomonas syringae pv. pisi str. 1704B</name>
    <dbReference type="NCBI Taxonomy" id="629263"/>
    <lineage>
        <taxon>Bacteria</taxon>
        <taxon>Pseudomonadati</taxon>
        <taxon>Pseudomonadota</taxon>
        <taxon>Gammaproteobacteria</taxon>
        <taxon>Pseudomonadales</taxon>
        <taxon>Pseudomonadaceae</taxon>
        <taxon>Pseudomonas</taxon>
        <taxon>Pseudomonas syringae</taxon>
    </lineage>
</organism>
<reference evidence="2 3" key="1">
    <citation type="journal article" date="2011" name="PLoS Pathog.">
        <title>Dynamic evolution of pathogenicity revealed by sequencing and comparative genomics of 19 Pseudomonas syringae isolates.</title>
        <authorList>
            <person name="Baltrus D.A."/>
            <person name="Nishimura M.T."/>
            <person name="Romanchuk A."/>
            <person name="Chang J.H."/>
            <person name="Mukhtar M.S."/>
            <person name="Cherkis K."/>
            <person name="Roach J."/>
            <person name="Grant S.R."/>
            <person name="Jones C.D."/>
            <person name="Dangl J.L."/>
        </authorList>
    </citation>
    <scope>NUCLEOTIDE SEQUENCE [LARGE SCALE GENOMIC DNA]</scope>
    <source>
        <strain evidence="2 3">1704B</strain>
    </source>
</reference>
<comment type="caution">
    <text evidence="2">The sequence shown here is derived from an EMBL/GenBank/DDBJ whole genome shotgun (WGS) entry which is preliminary data.</text>
</comment>
<dbReference type="Gene3D" id="3.40.50.720">
    <property type="entry name" value="NAD(P)-binding Rossmann-like Domain"/>
    <property type="match status" value="1"/>
</dbReference>
<protein>
    <submittedName>
        <fullName evidence="2">3-hydroxyisobutyrate dehydrogenase</fullName>
    </submittedName>
</protein>
<feature type="domain" description="6-phosphogluconate dehydrogenase NADP-binding" evidence="1">
    <location>
        <begin position="3"/>
        <end position="62"/>
    </location>
</feature>